<evidence type="ECO:0000259" key="1">
    <source>
        <dbReference type="Pfam" id="PF02627"/>
    </source>
</evidence>
<dbReference type="InterPro" id="IPR003779">
    <property type="entry name" value="CMD-like"/>
</dbReference>
<sequence>METRITFADTNKGFMDGLFKTGIYLRHSGLDRKLMELVHYRISQINGCAYCLDMHHKDAIHLGETEQRLHSLPAWPECPYYTEEERAVLSYAEAVNSGHVNDEVFNNLAAFYSKAKIADLTLLVASIGTWNKLNKAFRTKPGTYEIGQHDSQD</sequence>
<dbReference type="Gene3D" id="1.20.1290.10">
    <property type="entry name" value="AhpD-like"/>
    <property type="match status" value="1"/>
</dbReference>
<organism evidence="2 3">
    <name type="scientific">Chitinophaga flava</name>
    <dbReference type="NCBI Taxonomy" id="2259036"/>
    <lineage>
        <taxon>Bacteria</taxon>
        <taxon>Pseudomonadati</taxon>
        <taxon>Bacteroidota</taxon>
        <taxon>Chitinophagia</taxon>
        <taxon>Chitinophagales</taxon>
        <taxon>Chitinophagaceae</taxon>
        <taxon>Chitinophaga</taxon>
    </lineage>
</organism>
<dbReference type="EMBL" id="QFFJ01000002">
    <property type="protein sequence ID" value="RBL90660.1"/>
    <property type="molecule type" value="Genomic_DNA"/>
</dbReference>
<evidence type="ECO:0000313" key="2">
    <source>
        <dbReference type="EMBL" id="RBL90660.1"/>
    </source>
</evidence>
<protein>
    <submittedName>
        <fullName evidence="2">Carboxymuconolactone decarboxylase</fullName>
    </submittedName>
</protein>
<feature type="domain" description="Carboxymuconolactone decarboxylase-like" evidence="1">
    <location>
        <begin position="21"/>
        <end position="94"/>
    </location>
</feature>
<dbReference type="RefSeq" id="WP_113619417.1">
    <property type="nucleotide sequence ID" value="NZ_QFFJ01000002.1"/>
</dbReference>
<dbReference type="AlphaFoldDB" id="A0A365XWS4"/>
<dbReference type="Pfam" id="PF02627">
    <property type="entry name" value="CMD"/>
    <property type="match status" value="1"/>
</dbReference>
<keyword evidence="3" id="KW-1185">Reference proteome</keyword>
<reference evidence="2 3" key="1">
    <citation type="submission" date="2018-05" db="EMBL/GenBank/DDBJ databases">
        <title>Chitinophaga sp. K3CV102501T nov., isolated from isolated from a monsoon evergreen broad-leaved forest soil.</title>
        <authorList>
            <person name="Lv Y."/>
        </authorList>
    </citation>
    <scope>NUCLEOTIDE SEQUENCE [LARGE SCALE GENOMIC DNA]</scope>
    <source>
        <strain evidence="2 3">GDMCC 1.1325</strain>
    </source>
</reference>
<comment type="caution">
    <text evidence="2">The sequence shown here is derived from an EMBL/GenBank/DDBJ whole genome shotgun (WGS) entry which is preliminary data.</text>
</comment>
<dbReference type="SUPFAM" id="SSF69118">
    <property type="entry name" value="AhpD-like"/>
    <property type="match status" value="1"/>
</dbReference>
<dbReference type="PANTHER" id="PTHR34846:SF10">
    <property type="entry name" value="CYTOPLASMIC PROTEIN"/>
    <property type="match status" value="1"/>
</dbReference>
<accession>A0A365XWS4</accession>
<name>A0A365XWS4_9BACT</name>
<dbReference type="NCBIfam" id="TIGR00778">
    <property type="entry name" value="ahpD_dom"/>
    <property type="match status" value="1"/>
</dbReference>
<dbReference type="InterPro" id="IPR029032">
    <property type="entry name" value="AhpD-like"/>
</dbReference>
<dbReference type="InterPro" id="IPR004675">
    <property type="entry name" value="AhpD_core"/>
</dbReference>
<dbReference type="Proteomes" id="UP000253410">
    <property type="component" value="Unassembled WGS sequence"/>
</dbReference>
<dbReference type="PANTHER" id="PTHR34846">
    <property type="entry name" value="4-CARBOXYMUCONOLACTONE DECARBOXYLASE FAMILY PROTEIN (AFU_ORTHOLOGUE AFUA_6G11590)"/>
    <property type="match status" value="1"/>
</dbReference>
<proteinExistence type="predicted"/>
<dbReference type="OrthoDB" id="9801997at2"/>
<evidence type="ECO:0000313" key="3">
    <source>
        <dbReference type="Proteomes" id="UP000253410"/>
    </source>
</evidence>
<dbReference type="GO" id="GO:0051920">
    <property type="term" value="F:peroxiredoxin activity"/>
    <property type="evidence" value="ECO:0007669"/>
    <property type="project" value="InterPro"/>
</dbReference>
<gene>
    <name evidence="2" type="ORF">DF182_29870</name>
</gene>